<accession>A0A0B7JU31</accession>
<feature type="region of interest" description="Disordered" evidence="1">
    <location>
        <begin position="303"/>
        <end position="330"/>
    </location>
</feature>
<evidence type="ECO:0000256" key="1">
    <source>
        <dbReference type="SAM" id="MobiDB-lite"/>
    </source>
</evidence>
<organism evidence="2">
    <name type="scientific">Bionectria ochroleuca</name>
    <name type="common">Gliocladium roseum</name>
    <dbReference type="NCBI Taxonomy" id="29856"/>
    <lineage>
        <taxon>Eukaryota</taxon>
        <taxon>Fungi</taxon>
        <taxon>Dikarya</taxon>
        <taxon>Ascomycota</taxon>
        <taxon>Pezizomycotina</taxon>
        <taxon>Sordariomycetes</taxon>
        <taxon>Hypocreomycetidae</taxon>
        <taxon>Hypocreales</taxon>
        <taxon>Bionectriaceae</taxon>
        <taxon>Clonostachys</taxon>
    </lineage>
</organism>
<protein>
    <submittedName>
        <fullName evidence="2">Uncharacterized protein</fullName>
    </submittedName>
</protein>
<gene>
    <name evidence="2" type="ORF">BN869_000004556_1</name>
</gene>
<feature type="region of interest" description="Disordered" evidence="1">
    <location>
        <begin position="76"/>
        <end position="109"/>
    </location>
</feature>
<feature type="compositionally biased region" description="Basic and acidic residues" evidence="1">
    <location>
        <begin position="94"/>
        <end position="107"/>
    </location>
</feature>
<feature type="compositionally biased region" description="Polar residues" evidence="1">
    <location>
        <begin position="76"/>
        <end position="93"/>
    </location>
</feature>
<feature type="compositionally biased region" description="Pro residues" evidence="1">
    <location>
        <begin position="163"/>
        <end position="175"/>
    </location>
</feature>
<feature type="compositionally biased region" description="Polar residues" evidence="1">
    <location>
        <begin position="14"/>
        <end position="43"/>
    </location>
</feature>
<dbReference type="AlphaFoldDB" id="A0A0B7JU31"/>
<feature type="compositionally biased region" description="Basic and acidic residues" evidence="1">
    <location>
        <begin position="150"/>
        <end position="160"/>
    </location>
</feature>
<feature type="compositionally biased region" description="Polar residues" evidence="1">
    <location>
        <begin position="191"/>
        <end position="202"/>
    </location>
</feature>
<feature type="region of interest" description="Disordered" evidence="1">
    <location>
        <begin position="130"/>
        <end position="210"/>
    </location>
</feature>
<proteinExistence type="predicted"/>
<name>A0A0B7JU31_BIOOC</name>
<feature type="region of interest" description="Disordered" evidence="1">
    <location>
        <begin position="237"/>
        <end position="288"/>
    </location>
</feature>
<feature type="region of interest" description="Disordered" evidence="1">
    <location>
        <begin position="1"/>
        <end position="52"/>
    </location>
</feature>
<feature type="compositionally biased region" description="Basic and acidic residues" evidence="1">
    <location>
        <begin position="1"/>
        <end position="13"/>
    </location>
</feature>
<evidence type="ECO:0000313" key="2">
    <source>
        <dbReference type="EMBL" id="CEO48499.1"/>
    </source>
</evidence>
<feature type="compositionally biased region" description="Polar residues" evidence="1">
    <location>
        <begin position="249"/>
        <end position="278"/>
    </location>
</feature>
<dbReference type="EMBL" id="CDPU01000011">
    <property type="protein sequence ID" value="CEO48499.1"/>
    <property type="molecule type" value="Genomic_DNA"/>
</dbReference>
<reference evidence="2" key="1">
    <citation type="submission" date="2015-01" db="EMBL/GenBank/DDBJ databases">
        <authorList>
            <person name="Durling Mikael"/>
        </authorList>
    </citation>
    <scope>NUCLEOTIDE SEQUENCE</scope>
</reference>
<sequence length="523" mass="58613">MGPQQHKQERNRYSDPSNASLTPLESSYNHTASSPSCARTHSLSPRKRNLKQPLHIRMNLTETQVNKITDAFSTKISTSPIRSQHQESTYRSSNDFKQHPCSDDKSIHAPATASTTFSDLMPRPDFARLANTPNLAERRQRSTPTPVRVGENKPRMEKNIPNRPVPEAAPYPVSPLSPMEMYEASDMRVSDYSSGPQITSPSRPDPLRLRGDANYQEAVPGNGNVMNMYDSWVQHLPEVPRGHGHQPQRSKSTLDGFSRGDNSSAYSRSPQKGASNSREVNDSPPFSPFPFYYREKGIPVEKRGGKTMIGEGGWLERTDGKPDAVSQGAKKSGILDGIKKMAKDFTEFHHSGRRSKKVPGTQMAVSLDAREQSLLYCELEFHLTNSINGYIAGELGKGRLDTDKLKKTSDAWLQQGRPKVVGFRYDLETQLDLVNLHIDEFVFHGRRQGNPAEIVGLLHSMKTNARAMRVRTFCQPDAVIARQLVDTQSLFNLLGVSRREHMALAEIGQFFKACVEREDQVSR</sequence>